<name>A0AAW9JXJ1_CARML</name>
<dbReference type="EMBL" id="JAVBVO010000005">
    <property type="protein sequence ID" value="MDZ5760338.1"/>
    <property type="molecule type" value="Genomic_DNA"/>
</dbReference>
<evidence type="ECO:0000259" key="1">
    <source>
        <dbReference type="PROSITE" id="PS51186"/>
    </source>
</evidence>
<protein>
    <submittedName>
        <fullName evidence="2">GNAT family N-acetyltransferase</fullName>
    </submittedName>
</protein>
<evidence type="ECO:0000313" key="3">
    <source>
        <dbReference type="Proteomes" id="UP001290462"/>
    </source>
</evidence>
<dbReference type="Gene3D" id="3.40.630.30">
    <property type="match status" value="1"/>
</dbReference>
<dbReference type="AlphaFoldDB" id="A0AAW9JXJ1"/>
<dbReference type="GeneID" id="83606298"/>
<proteinExistence type="predicted"/>
<dbReference type="Pfam" id="PF00583">
    <property type="entry name" value="Acetyltransf_1"/>
    <property type="match status" value="1"/>
</dbReference>
<organism evidence="2 3">
    <name type="scientific">Carnobacterium maltaromaticum</name>
    <name type="common">Carnobacterium piscicola</name>
    <dbReference type="NCBI Taxonomy" id="2751"/>
    <lineage>
        <taxon>Bacteria</taxon>
        <taxon>Bacillati</taxon>
        <taxon>Bacillota</taxon>
        <taxon>Bacilli</taxon>
        <taxon>Lactobacillales</taxon>
        <taxon>Carnobacteriaceae</taxon>
        <taxon>Carnobacterium</taxon>
    </lineage>
</organism>
<comment type="caution">
    <text evidence="2">The sequence shown here is derived from an EMBL/GenBank/DDBJ whole genome shotgun (WGS) entry which is preliminary data.</text>
</comment>
<dbReference type="RefSeq" id="WP_010049509.1">
    <property type="nucleotide sequence ID" value="NZ_BJOJ01000007.1"/>
</dbReference>
<feature type="domain" description="N-acetyltransferase" evidence="1">
    <location>
        <begin position="7"/>
        <end position="160"/>
    </location>
</feature>
<dbReference type="SUPFAM" id="SSF55729">
    <property type="entry name" value="Acyl-CoA N-acyltransferases (Nat)"/>
    <property type="match status" value="1"/>
</dbReference>
<gene>
    <name evidence="2" type="ORF">RAK27_16995</name>
</gene>
<sequence length="165" mass="18888">MSHMVDIYLREAVVADGPILESYQLEDSQYTTMPMEAMTESLHIIEKYPILILVENDLAGFFILEIGMDVQIYTDEPNTVLLRAYSIDDRFQGKGYGKLSLERLHGFVETKFPSIKKVVLAVNHGNISAQMLYLKAGFYDTKRRIHGIKGVQFVFEMDINETSKE</sequence>
<dbReference type="PROSITE" id="PS51186">
    <property type="entry name" value="GNAT"/>
    <property type="match status" value="1"/>
</dbReference>
<evidence type="ECO:0000313" key="2">
    <source>
        <dbReference type="EMBL" id="MDZ5760338.1"/>
    </source>
</evidence>
<dbReference type="InterPro" id="IPR016181">
    <property type="entry name" value="Acyl_CoA_acyltransferase"/>
</dbReference>
<dbReference type="InterPro" id="IPR000182">
    <property type="entry name" value="GNAT_dom"/>
</dbReference>
<accession>A0AAW9JXJ1</accession>
<dbReference type="GO" id="GO:0016747">
    <property type="term" value="F:acyltransferase activity, transferring groups other than amino-acyl groups"/>
    <property type="evidence" value="ECO:0007669"/>
    <property type="project" value="InterPro"/>
</dbReference>
<dbReference type="Proteomes" id="UP001290462">
    <property type="component" value="Unassembled WGS sequence"/>
</dbReference>
<reference evidence="2" key="1">
    <citation type="submission" date="2023-08" db="EMBL/GenBank/DDBJ databases">
        <title>Genomic characterization of piscicolin 126 produced by Carnobacterium maltaromaticum CM22 strain isolated from salmon (Salmo salar).</title>
        <authorList>
            <person name="Gonzalez-Gragera E."/>
            <person name="Garcia-Lopez J.D."/>
            <person name="Teso-Perez C."/>
            <person name="Gimenez-Hernandez I."/>
            <person name="Peralta-Sanchez J.M."/>
            <person name="Valdivia E."/>
            <person name="Montalban-Lopez M."/>
            <person name="Martin-Platero A.M."/>
            <person name="Banos A."/>
            <person name="Martinez-Bueno M."/>
        </authorList>
    </citation>
    <scope>NUCLEOTIDE SEQUENCE</scope>
    <source>
        <strain evidence="2">CM22</strain>
    </source>
</reference>